<organism evidence="2 3">
    <name type="scientific">Caenorhabditis remanei</name>
    <name type="common">Caenorhabditis vulgaris</name>
    <dbReference type="NCBI Taxonomy" id="31234"/>
    <lineage>
        <taxon>Eukaryota</taxon>
        <taxon>Metazoa</taxon>
        <taxon>Ecdysozoa</taxon>
        <taxon>Nematoda</taxon>
        <taxon>Chromadorea</taxon>
        <taxon>Rhabditida</taxon>
        <taxon>Rhabditina</taxon>
        <taxon>Rhabditomorpha</taxon>
        <taxon>Rhabditoidea</taxon>
        <taxon>Rhabditidae</taxon>
        <taxon>Peloderinae</taxon>
        <taxon>Caenorhabditis</taxon>
    </lineage>
</organism>
<keyword evidence="1" id="KW-1133">Transmembrane helix</keyword>
<evidence type="ECO:0000256" key="1">
    <source>
        <dbReference type="SAM" id="Phobius"/>
    </source>
</evidence>
<dbReference type="PANTHER" id="PTHR46045">
    <property type="entry name" value="SERPENTINE RECEPTOR, CLASS U-RELATED"/>
    <property type="match status" value="1"/>
</dbReference>
<dbReference type="KEGG" id="crq:GCK72_009843"/>
<protein>
    <submittedName>
        <fullName evidence="2">Uncharacterized protein</fullName>
    </submittedName>
</protein>
<comment type="caution">
    <text evidence="2">The sequence shown here is derived from an EMBL/GenBank/DDBJ whole genome shotgun (WGS) entry which is preliminary data.</text>
</comment>
<dbReference type="Pfam" id="PF10322">
    <property type="entry name" value="7TM_GPCR_Sru"/>
    <property type="match status" value="1"/>
</dbReference>
<feature type="transmembrane region" description="Helical" evidence="1">
    <location>
        <begin position="36"/>
        <end position="57"/>
    </location>
</feature>
<dbReference type="RefSeq" id="XP_053587139.1">
    <property type="nucleotide sequence ID" value="XM_053727562.1"/>
</dbReference>
<dbReference type="Proteomes" id="UP000483820">
    <property type="component" value="Chromosome III"/>
</dbReference>
<reference evidence="2 3" key="1">
    <citation type="submission" date="2019-12" db="EMBL/GenBank/DDBJ databases">
        <title>Chromosome-level assembly of the Caenorhabditis remanei genome.</title>
        <authorList>
            <person name="Teterina A.A."/>
            <person name="Willis J.H."/>
            <person name="Phillips P.C."/>
        </authorList>
    </citation>
    <scope>NUCLEOTIDE SEQUENCE [LARGE SCALE GENOMIC DNA]</scope>
    <source>
        <strain evidence="2 3">PX506</strain>
        <tissue evidence="2">Whole organism</tissue>
    </source>
</reference>
<keyword evidence="1" id="KW-0472">Membrane</keyword>
<dbReference type="CTD" id="9814953"/>
<evidence type="ECO:0000313" key="2">
    <source>
        <dbReference type="EMBL" id="KAF1761587.1"/>
    </source>
</evidence>
<dbReference type="PANTHER" id="PTHR46045:SF4">
    <property type="entry name" value="SERPENTINE RECEPTOR, CLASS T"/>
    <property type="match status" value="1"/>
</dbReference>
<dbReference type="EMBL" id="WUAV01000003">
    <property type="protein sequence ID" value="KAF1761587.1"/>
    <property type="molecule type" value="Genomic_DNA"/>
</dbReference>
<keyword evidence="1" id="KW-0812">Transmembrane</keyword>
<name>A0A6A5H305_CAERE</name>
<gene>
    <name evidence="2" type="ORF">GCK72_009843</name>
</gene>
<dbReference type="InterPro" id="IPR003839">
    <property type="entry name" value="7TM_GPCR_serpentine_rcpt_Sru"/>
</dbReference>
<dbReference type="AlphaFoldDB" id="A0A6A5H305"/>
<proteinExistence type="predicted"/>
<feature type="transmembrane region" description="Helical" evidence="1">
    <location>
        <begin position="78"/>
        <end position="94"/>
    </location>
</feature>
<evidence type="ECO:0000313" key="3">
    <source>
        <dbReference type="Proteomes" id="UP000483820"/>
    </source>
</evidence>
<dbReference type="GeneID" id="9814953"/>
<feature type="transmembrane region" description="Helical" evidence="1">
    <location>
        <begin position="114"/>
        <end position="134"/>
    </location>
</feature>
<accession>A0A6A5H305</accession>
<sequence>MIVAPGACRRLKPPYPYGSISISFGETLFNIRTDNFILGLTFLAPLAILFLNILLVFKVRRILFERKMNSSKKQRKSHISLTLTTLAIMIQHLASGAKTVIGIVRPELVPYALIIRHRLIDLGMISVPWIFYISHPMFHEKTARVSSFT</sequence>